<sequence length="231" mass="25755">MQHVWLAPNPGRFLGLLWLLASGSLFSISGHEDRVQASEQHVLVIDPGTEAAEVARIRARFDELGRVARARFRWSRLANALWCAFPVVLILVAVWASTVVVPPTDPLTDVATPVALGYGAVTSLIAIVCDRYTRRSVRQIAELEEPSVVRTSMPGRDRFIVRLVEEAERRTAAEQAQLSELLWQFAVADQARRDYLHQTAAFDDDEFSVLRVRSEDARRGLRAWAGEAAPA</sequence>
<comment type="caution">
    <text evidence="2">The sequence shown here is derived from an EMBL/GenBank/DDBJ whole genome shotgun (WGS) entry which is preliminary data.</text>
</comment>
<keyword evidence="1" id="KW-1133">Transmembrane helix</keyword>
<accession>A0ABW7XF75</accession>
<evidence type="ECO:0000313" key="2">
    <source>
        <dbReference type="EMBL" id="MFI2486136.1"/>
    </source>
</evidence>
<evidence type="ECO:0000313" key="3">
    <source>
        <dbReference type="Proteomes" id="UP001611580"/>
    </source>
</evidence>
<gene>
    <name evidence="2" type="ORF">ACH47X_04470</name>
</gene>
<evidence type="ECO:0008006" key="4">
    <source>
        <dbReference type="Google" id="ProtNLM"/>
    </source>
</evidence>
<name>A0ABW7XF75_9MICO</name>
<keyword evidence="1" id="KW-0472">Membrane</keyword>
<keyword evidence="3" id="KW-1185">Reference proteome</keyword>
<feature type="transmembrane region" description="Helical" evidence="1">
    <location>
        <begin position="77"/>
        <end position="98"/>
    </location>
</feature>
<proteinExistence type="predicted"/>
<evidence type="ECO:0000256" key="1">
    <source>
        <dbReference type="SAM" id="Phobius"/>
    </source>
</evidence>
<feature type="transmembrane region" description="Helical" evidence="1">
    <location>
        <begin position="110"/>
        <end position="129"/>
    </location>
</feature>
<organism evidence="2 3">
    <name type="scientific">Promicromonospora kroppenstedtii</name>
    <dbReference type="NCBI Taxonomy" id="440482"/>
    <lineage>
        <taxon>Bacteria</taxon>
        <taxon>Bacillati</taxon>
        <taxon>Actinomycetota</taxon>
        <taxon>Actinomycetes</taxon>
        <taxon>Micrococcales</taxon>
        <taxon>Promicromonosporaceae</taxon>
        <taxon>Promicromonospora</taxon>
    </lineage>
</organism>
<dbReference type="RefSeq" id="WP_397401799.1">
    <property type="nucleotide sequence ID" value="NZ_JBIRYI010000002.1"/>
</dbReference>
<dbReference type="EMBL" id="JBIRYI010000002">
    <property type="protein sequence ID" value="MFI2486136.1"/>
    <property type="molecule type" value="Genomic_DNA"/>
</dbReference>
<reference evidence="2 3" key="1">
    <citation type="submission" date="2024-10" db="EMBL/GenBank/DDBJ databases">
        <title>The Natural Products Discovery Center: Release of the First 8490 Sequenced Strains for Exploring Actinobacteria Biosynthetic Diversity.</title>
        <authorList>
            <person name="Kalkreuter E."/>
            <person name="Kautsar S.A."/>
            <person name="Yang D."/>
            <person name="Bader C.D."/>
            <person name="Teijaro C.N."/>
            <person name="Fluegel L."/>
            <person name="Davis C.M."/>
            <person name="Simpson J.R."/>
            <person name="Lauterbach L."/>
            <person name="Steele A.D."/>
            <person name="Gui C."/>
            <person name="Meng S."/>
            <person name="Li G."/>
            <person name="Viehrig K."/>
            <person name="Ye F."/>
            <person name="Su P."/>
            <person name="Kiefer A.F."/>
            <person name="Nichols A."/>
            <person name="Cepeda A.J."/>
            <person name="Yan W."/>
            <person name="Fan B."/>
            <person name="Jiang Y."/>
            <person name="Adhikari A."/>
            <person name="Zheng C.-J."/>
            <person name="Schuster L."/>
            <person name="Cowan T.M."/>
            <person name="Smanski M.J."/>
            <person name="Chevrette M.G."/>
            <person name="De Carvalho L.P.S."/>
            <person name="Shen B."/>
        </authorList>
    </citation>
    <scope>NUCLEOTIDE SEQUENCE [LARGE SCALE GENOMIC DNA]</scope>
    <source>
        <strain evidence="2 3">NPDC019481</strain>
    </source>
</reference>
<protein>
    <recommendedName>
        <fullName evidence="4">SLATT domain-containing protein</fullName>
    </recommendedName>
</protein>
<keyword evidence="1" id="KW-0812">Transmembrane</keyword>
<dbReference type="Proteomes" id="UP001611580">
    <property type="component" value="Unassembled WGS sequence"/>
</dbReference>